<dbReference type="RefSeq" id="WP_089683621.1">
    <property type="nucleotide sequence ID" value="NZ_FNES01000003.1"/>
</dbReference>
<dbReference type="Pfam" id="PF14347">
    <property type="entry name" value="DUF4399"/>
    <property type="match status" value="1"/>
</dbReference>
<keyword evidence="1" id="KW-0732">Signal</keyword>
<dbReference type="Proteomes" id="UP000198525">
    <property type="component" value="Unassembled WGS sequence"/>
</dbReference>
<sequence>MNTLNASRLAVVAGALLFAMPAMAEMERREAAADAEVYFISPEDGATLSSPVTVRMGLEGMGVAPAGTQAEGTGHHHLLVDTTLDEVDLDAPLPADDHHRHFGGGQTQADVELEPGEHRLQLLFMDERHVSFDPPVASEAITITVE</sequence>
<feature type="domain" description="DUF4399" evidence="2">
    <location>
        <begin position="54"/>
        <end position="146"/>
    </location>
</feature>
<feature type="signal peptide" evidence="1">
    <location>
        <begin position="1"/>
        <end position="24"/>
    </location>
</feature>
<dbReference type="InterPro" id="IPR025512">
    <property type="entry name" value="DUF4399"/>
</dbReference>
<feature type="chain" id="PRO_5011443975" description="DUF4399 domain-containing protein" evidence="1">
    <location>
        <begin position="25"/>
        <end position="146"/>
    </location>
</feature>
<reference evidence="3 4" key="1">
    <citation type="submission" date="2016-10" db="EMBL/GenBank/DDBJ databases">
        <authorList>
            <person name="de Groot N.N."/>
        </authorList>
    </citation>
    <scope>NUCLEOTIDE SEQUENCE [LARGE SCALE GENOMIC DNA]</scope>
    <source>
        <strain evidence="3 4">CGMCC 1.6133</strain>
    </source>
</reference>
<protein>
    <recommendedName>
        <fullName evidence="2">DUF4399 domain-containing protein</fullName>
    </recommendedName>
</protein>
<organism evidence="3 4">
    <name type="scientific">Billgrantia gudaonensis</name>
    <dbReference type="NCBI Taxonomy" id="376427"/>
    <lineage>
        <taxon>Bacteria</taxon>
        <taxon>Pseudomonadati</taxon>
        <taxon>Pseudomonadota</taxon>
        <taxon>Gammaproteobacteria</taxon>
        <taxon>Oceanospirillales</taxon>
        <taxon>Halomonadaceae</taxon>
        <taxon>Billgrantia</taxon>
    </lineage>
</organism>
<accession>A0A1G8R965</accession>
<dbReference type="STRING" id="376427.SAMN04487954_103140"/>
<dbReference type="OrthoDB" id="531568at2"/>
<dbReference type="EMBL" id="FNES01000003">
    <property type="protein sequence ID" value="SDJ13506.1"/>
    <property type="molecule type" value="Genomic_DNA"/>
</dbReference>
<gene>
    <name evidence="3" type="ORF">SAMN04487954_103140</name>
</gene>
<evidence type="ECO:0000259" key="2">
    <source>
        <dbReference type="Pfam" id="PF14347"/>
    </source>
</evidence>
<proteinExistence type="predicted"/>
<evidence type="ECO:0000313" key="3">
    <source>
        <dbReference type="EMBL" id="SDJ13506.1"/>
    </source>
</evidence>
<evidence type="ECO:0000313" key="4">
    <source>
        <dbReference type="Proteomes" id="UP000198525"/>
    </source>
</evidence>
<name>A0A1G8R965_9GAMM</name>
<dbReference type="AlphaFoldDB" id="A0A1G8R965"/>
<keyword evidence="4" id="KW-1185">Reference proteome</keyword>
<evidence type="ECO:0000256" key="1">
    <source>
        <dbReference type="SAM" id="SignalP"/>
    </source>
</evidence>